<reference evidence="2" key="1">
    <citation type="submission" date="2015-01" db="EMBL/GenBank/DDBJ databases">
        <authorList>
            <person name="Aksoy S."/>
            <person name="Warren W."/>
            <person name="Wilson R.K."/>
        </authorList>
    </citation>
    <scope>NUCLEOTIDE SEQUENCE [LARGE SCALE GENOMIC DNA]</scope>
    <source>
        <strain evidence="2">IAEA</strain>
    </source>
</reference>
<evidence type="ECO:0000313" key="1">
    <source>
        <dbReference type="EnsemblMetazoa" id="GPPI047492-PA"/>
    </source>
</evidence>
<proteinExistence type="predicted"/>
<organism evidence="1 2">
    <name type="scientific">Glossina palpalis gambiensis</name>
    <dbReference type="NCBI Taxonomy" id="67801"/>
    <lineage>
        <taxon>Eukaryota</taxon>
        <taxon>Metazoa</taxon>
        <taxon>Ecdysozoa</taxon>
        <taxon>Arthropoda</taxon>
        <taxon>Hexapoda</taxon>
        <taxon>Insecta</taxon>
        <taxon>Pterygota</taxon>
        <taxon>Neoptera</taxon>
        <taxon>Endopterygota</taxon>
        <taxon>Diptera</taxon>
        <taxon>Brachycera</taxon>
        <taxon>Muscomorpha</taxon>
        <taxon>Hippoboscoidea</taxon>
        <taxon>Glossinidae</taxon>
        <taxon>Glossina</taxon>
    </lineage>
</organism>
<reference evidence="1" key="2">
    <citation type="submission" date="2020-05" db="UniProtKB">
        <authorList>
            <consortium name="EnsemblMetazoa"/>
        </authorList>
    </citation>
    <scope>IDENTIFICATION</scope>
    <source>
        <strain evidence="1">IAEA</strain>
    </source>
</reference>
<protein>
    <submittedName>
        <fullName evidence="1">Uncharacterized protein</fullName>
    </submittedName>
</protein>
<evidence type="ECO:0000313" key="2">
    <source>
        <dbReference type="Proteomes" id="UP000092460"/>
    </source>
</evidence>
<name>A0A1B0C2N0_9MUSC</name>
<dbReference type="AlphaFoldDB" id="A0A1B0C2N0"/>
<dbReference type="EMBL" id="JXJN01024599">
    <property type="status" value="NOT_ANNOTATED_CDS"/>
    <property type="molecule type" value="Genomic_DNA"/>
</dbReference>
<dbReference type="EnsemblMetazoa" id="GPPI047492-RA">
    <property type="protein sequence ID" value="GPPI047492-PA"/>
    <property type="gene ID" value="GPPI047492"/>
</dbReference>
<dbReference type="Proteomes" id="UP000092460">
    <property type="component" value="Unassembled WGS sequence"/>
</dbReference>
<accession>A0A1B0C2N0</accession>
<keyword evidence="2" id="KW-1185">Reference proteome</keyword>
<dbReference type="VEuPathDB" id="VectorBase:GPPI047492"/>
<sequence>PKRIFNHHLFSRFAVLTEDEQFSHLYSEILSIVMILKLLVVHVIQNKKAAKVLESFGPFLVKSKPYFIKWCNVCACNCAIYHFNVVIDDCAAQKNSYKVSQHGSDKLIVNKYVKVQAYKCT</sequence>